<protein>
    <recommendedName>
        <fullName evidence="2">DNA replication regulator Sld3 C-terminal domain-containing protein</fullName>
    </recommendedName>
</protein>
<feature type="domain" description="DNA replication regulator Sld3 C-terminal" evidence="2">
    <location>
        <begin position="267"/>
        <end position="762"/>
    </location>
</feature>
<evidence type="ECO:0000313" key="3">
    <source>
        <dbReference type="EMBL" id="KAB8289685.1"/>
    </source>
</evidence>
<feature type="region of interest" description="Disordered" evidence="1">
    <location>
        <begin position="1"/>
        <end position="54"/>
    </location>
</feature>
<reference evidence="3 4" key="1">
    <citation type="submission" date="2019-06" db="EMBL/GenBank/DDBJ databases">
        <title>Genome Sequence of the Brown Rot Fungal Pathogen Monilinia laxa.</title>
        <authorList>
            <person name="De Miccolis Angelini R.M."/>
            <person name="Landi L."/>
            <person name="Abate D."/>
            <person name="Pollastro S."/>
            <person name="Romanazzi G."/>
            <person name="Faretra F."/>
        </authorList>
    </citation>
    <scope>NUCLEOTIDE SEQUENCE [LARGE SCALE GENOMIC DNA]</scope>
    <source>
        <strain evidence="3 4">Mlax316</strain>
    </source>
</reference>
<organism evidence="3 4">
    <name type="scientific">Monilinia laxa</name>
    <name type="common">Brown rot fungus</name>
    <name type="synonym">Sclerotinia laxa</name>
    <dbReference type="NCBI Taxonomy" id="61186"/>
    <lineage>
        <taxon>Eukaryota</taxon>
        <taxon>Fungi</taxon>
        <taxon>Dikarya</taxon>
        <taxon>Ascomycota</taxon>
        <taxon>Pezizomycotina</taxon>
        <taxon>Leotiomycetes</taxon>
        <taxon>Helotiales</taxon>
        <taxon>Sclerotiniaceae</taxon>
        <taxon>Monilinia</taxon>
    </lineage>
</organism>
<sequence length="1019" mass="111028">MSSQDASPFFDASIRQSRRQSNVPTPNLQSPCVNNLGSLVGKKRKRDGNSPEDLLKDTFVVKPYPSKVNARPRTLQPIILLPRLHLPLSYLDVGSTTNPLPQSRLFETHVKILELEERMGNQPMVLIARLDDNRTLYAVERESRGLYVVLQLGSWINIQQLKSSAVVAQTDRADLPVKGLLLGSTAIEPLTAPLITGSKYNKKKRLAIEAIQSMIKRPSTPSTPLLPEPRPQSAAPESVPVSEAQNETQATVTLPAIETTIQATATEIFDNIRTQYFESLYLSKTSLAYFAKGPLSRARAAFHLDFDANLDMNELIAFLESLILSSTLLDKKYRDGVPACVSALDIHDQSADDVTVKPKRRKANKKMKPGKNGLYPNEESLIGKWWLGHDEEVESGAPGSSKDDLARTRIANLRIRETQLQMIVILEIFALQPLVSTTGNLEEGLPSLPSNDIIQTKERTPKTRKQDHLTMLIDVHIDRLCIWQSIASEAIKAPDTGSGPTAANTVKHTDNILKDFCIEVIIPFFSARLPDRCDAINRKLGGPITKSASKPRVSKSSSLSNTPTRPGAVTKRPVPAKQRKKSTAAISLMRSATDPTIPGLKREASEAPPLSNIPSAEFKPLHVSRGGVLNSKRFSQREVDMSTLAPDLNSKAKKQAAIDAELKDAISALKKPNRELAGKTLAETAERRSALAGHPRKSKKPVRNPLFQGFQSVQIKATPKTSRQKDVFGESQSTVGGSRNSEDMELGVIPPSSVSAIPQSTPPIYSYLGTYFEILGNLPIFFGPLSFAFGSIYEWLIAIWWLRVFVTSSSLVASSKLQAPKQRTKRRKKKKFLPHLNKPTYQITPIPYITNHPIHLHQSNPIPPNLQNGRPLHQHNQPSPLHSPNPLPPNRLPTPPKHPPPPPLHLPNPACPLHPIPPNGPPHPPAAPQPRVPRSPALPGHRRTSVLAGDPLDNVLHRGVGEAAAGVWGAGCVWGGVLGGGGVGGVGRVGEGRGEVRGGVLGVGGAGWGEVWGGVWEGG</sequence>
<keyword evidence="4" id="KW-1185">Reference proteome</keyword>
<dbReference type="PANTHER" id="PTHR28067:SF1">
    <property type="entry name" value="DNA REPLICATION REGULATOR SLD3"/>
    <property type="match status" value="1"/>
</dbReference>
<feature type="compositionally biased region" description="Low complexity" evidence="1">
    <location>
        <begin position="546"/>
        <end position="560"/>
    </location>
</feature>
<dbReference type="GO" id="GO:0006270">
    <property type="term" value="P:DNA replication initiation"/>
    <property type="evidence" value="ECO:0007669"/>
    <property type="project" value="InterPro"/>
</dbReference>
<dbReference type="AlphaFoldDB" id="A0A5N6JMR5"/>
<evidence type="ECO:0000256" key="1">
    <source>
        <dbReference type="SAM" id="MobiDB-lite"/>
    </source>
</evidence>
<feature type="compositionally biased region" description="Basic residues" evidence="1">
    <location>
        <begin position="822"/>
        <end position="833"/>
    </location>
</feature>
<dbReference type="GO" id="GO:0031261">
    <property type="term" value="C:DNA replication preinitiation complex"/>
    <property type="evidence" value="ECO:0007669"/>
    <property type="project" value="TreeGrafter"/>
</dbReference>
<feature type="region of interest" description="Disordered" evidence="1">
    <location>
        <begin position="540"/>
        <end position="618"/>
    </location>
</feature>
<dbReference type="Proteomes" id="UP000326757">
    <property type="component" value="Unassembled WGS sequence"/>
</dbReference>
<dbReference type="InterPro" id="IPR042511">
    <property type="entry name" value="Sld3"/>
</dbReference>
<comment type="caution">
    <text evidence="3">The sequence shown here is derived from an EMBL/GenBank/DDBJ whole genome shotgun (WGS) entry which is preliminary data.</text>
</comment>
<gene>
    <name evidence="3" type="ORF">EYC80_010597</name>
</gene>
<feature type="region of interest" description="Disordered" evidence="1">
    <location>
        <begin position="717"/>
        <end position="744"/>
    </location>
</feature>
<evidence type="ECO:0000259" key="2">
    <source>
        <dbReference type="Pfam" id="PF08639"/>
    </source>
</evidence>
<feature type="region of interest" description="Disordered" evidence="1">
    <location>
        <begin position="217"/>
        <end position="241"/>
    </location>
</feature>
<name>A0A5N6JMR5_MONLA</name>
<evidence type="ECO:0000313" key="4">
    <source>
        <dbReference type="Proteomes" id="UP000326757"/>
    </source>
</evidence>
<proteinExistence type="predicted"/>
<dbReference type="OrthoDB" id="5395343at2759"/>
<feature type="compositionally biased region" description="Polar residues" evidence="1">
    <location>
        <begin position="857"/>
        <end position="868"/>
    </location>
</feature>
<feature type="compositionally biased region" description="Polar residues" evidence="1">
    <location>
        <begin position="19"/>
        <end position="37"/>
    </location>
</feature>
<feature type="region of interest" description="Disordered" evidence="1">
    <location>
        <begin position="815"/>
        <end position="836"/>
    </location>
</feature>
<dbReference type="Gene3D" id="1.20.58.2130">
    <property type="match status" value="1"/>
</dbReference>
<accession>A0A5N6JMR5</accession>
<feature type="region of interest" description="Disordered" evidence="1">
    <location>
        <begin position="857"/>
        <end position="944"/>
    </location>
</feature>
<dbReference type="InterPro" id="IPR013948">
    <property type="entry name" value="DNA_replication_reg_Sld3_C"/>
</dbReference>
<feature type="compositionally biased region" description="Pro residues" evidence="1">
    <location>
        <begin position="881"/>
        <end position="933"/>
    </location>
</feature>
<dbReference type="PANTHER" id="PTHR28067">
    <property type="entry name" value="DNA REPLICATION REGULATOR SLD3"/>
    <property type="match status" value="1"/>
</dbReference>
<feature type="compositionally biased region" description="Polar residues" evidence="1">
    <location>
        <begin position="730"/>
        <end position="739"/>
    </location>
</feature>
<dbReference type="Pfam" id="PF08639">
    <property type="entry name" value="Sld3_STD"/>
    <property type="match status" value="1"/>
</dbReference>
<dbReference type="EMBL" id="VIGI01000021">
    <property type="protein sequence ID" value="KAB8289685.1"/>
    <property type="molecule type" value="Genomic_DNA"/>
</dbReference>